<keyword evidence="1" id="KW-0175">Coiled coil</keyword>
<name>E1ZLP5_CHLVA</name>
<dbReference type="KEGG" id="cvr:CHLNCDRAFT_136968"/>
<protein>
    <submittedName>
        <fullName evidence="2">Uncharacterized protein</fullName>
    </submittedName>
</protein>
<reference evidence="2 3" key="1">
    <citation type="journal article" date="2010" name="Plant Cell">
        <title>The Chlorella variabilis NC64A genome reveals adaptation to photosymbiosis, coevolution with viruses, and cryptic sex.</title>
        <authorList>
            <person name="Blanc G."/>
            <person name="Duncan G."/>
            <person name="Agarkova I."/>
            <person name="Borodovsky M."/>
            <person name="Gurnon J."/>
            <person name="Kuo A."/>
            <person name="Lindquist E."/>
            <person name="Lucas S."/>
            <person name="Pangilinan J."/>
            <person name="Polle J."/>
            <person name="Salamov A."/>
            <person name="Terry A."/>
            <person name="Yamada T."/>
            <person name="Dunigan D.D."/>
            <person name="Grigoriev I.V."/>
            <person name="Claverie J.M."/>
            <person name="Van Etten J.L."/>
        </authorList>
    </citation>
    <scope>NUCLEOTIDE SEQUENCE [LARGE SCALE GENOMIC DNA]</scope>
    <source>
        <strain evidence="2 3">NC64A</strain>
    </source>
</reference>
<dbReference type="OMA" id="ETKNEYD"/>
<dbReference type="InParanoid" id="E1ZLP5"/>
<dbReference type="PANTHER" id="PTHR28661:SF1">
    <property type="entry name" value="MICROTUBULE NUCLEATION FACTOR SSNA1"/>
    <property type="match status" value="1"/>
</dbReference>
<dbReference type="GeneID" id="17352829"/>
<proteinExistence type="predicted"/>
<accession>E1ZLP5</accession>
<dbReference type="eggNOG" id="ENOG502S16M">
    <property type="taxonomic scope" value="Eukaryota"/>
</dbReference>
<dbReference type="GO" id="GO:0036064">
    <property type="term" value="C:ciliary basal body"/>
    <property type="evidence" value="ECO:0007669"/>
    <property type="project" value="TreeGrafter"/>
</dbReference>
<dbReference type="InterPro" id="IPR033362">
    <property type="entry name" value="SSNA1_fam"/>
</dbReference>
<dbReference type="STRING" id="554065.E1ZLP5"/>
<feature type="coiled-coil region" evidence="1">
    <location>
        <begin position="19"/>
        <end position="53"/>
    </location>
</feature>
<dbReference type="RefSeq" id="XP_005845271.1">
    <property type="nucleotide sequence ID" value="XM_005845209.1"/>
</dbReference>
<keyword evidence="3" id="KW-1185">Reference proteome</keyword>
<gene>
    <name evidence="2" type="ORF">CHLNCDRAFT_136968</name>
</gene>
<dbReference type="AlphaFoldDB" id="E1ZLP5"/>
<dbReference type="EMBL" id="GL433852">
    <property type="protein sequence ID" value="EFN53169.1"/>
    <property type="molecule type" value="Genomic_DNA"/>
</dbReference>
<dbReference type="Proteomes" id="UP000008141">
    <property type="component" value="Unassembled WGS sequence"/>
</dbReference>
<evidence type="ECO:0000313" key="3">
    <source>
        <dbReference type="Proteomes" id="UP000008141"/>
    </source>
</evidence>
<dbReference type="PANTHER" id="PTHR28661">
    <property type="entry name" value="SJOEGREN SYNDROME NUCLEAR AUTOANTIGEN 1"/>
    <property type="match status" value="1"/>
</dbReference>
<sequence>MAQQSATLQSHVTQLASCLEELQQQRASLVATAREEEAERARLAQDAAVLQRRLCQLEASLEKRQAAKEAFDRVILQTQGALSKLVESSHMLLTVTKRNAAEVASLTPPRGAVAAAPAGTAAVAAALG</sequence>
<evidence type="ECO:0000313" key="2">
    <source>
        <dbReference type="EMBL" id="EFN53169.1"/>
    </source>
</evidence>
<dbReference type="OrthoDB" id="295355at2759"/>
<organism evidence="3">
    <name type="scientific">Chlorella variabilis</name>
    <name type="common">Green alga</name>
    <dbReference type="NCBI Taxonomy" id="554065"/>
    <lineage>
        <taxon>Eukaryota</taxon>
        <taxon>Viridiplantae</taxon>
        <taxon>Chlorophyta</taxon>
        <taxon>core chlorophytes</taxon>
        <taxon>Trebouxiophyceae</taxon>
        <taxon>Chlorellales</taxon>
        <taxon>Chlorellaceae</taxon>
        <taxon>Chlorella clade</taxon>
        <taxon>Chlorella</taxon>
    </lineage>
</organism>
<evidence type="ECO:0000256" key="1">
    <source>
        <dbReference type="SAM" id="Coils"/>
    </source>
</evidence>